<dbReference type="VEuPathDB" id="FungiDB:VP01_883g2"/>
<evidence type="ECO:0000313" key="3">
    <source>
        <dbReference type="EMBL" id="KNZ44775.1"/>
    </source>
</evidence>
<keyword evidence="4" id="KW-1185">Reference proteome</keyword>
<dbReference type="AlphaFoldDB" id="A0A0L6UAG1"/>
<dbReference type="InterPro" id="IPR032567">
    <property type="entry name" value="RTL1-rel"/>
</dbReference>
<feature type="region of interest" description="Disordered" evidence="1">
    <location>
        <begin position="1"/>
        <end position="44"/>
    </location>
</feature>
<dbReference type="PANTHER" id="PTHR15503:SF22">
    <property type="entry name" value="TRANSPOSON TY3-I GAG POLYPROTEIN"/>
    <property type="match status" value="1"/>
</dbReference>
<dbReference type="Proteomes" id="UP000037035">
    <property type="component" value="Unassembled WGS sequence"/>
</dbReference>
<comment type="caution">
    <text evidence="3">The sequence shown here is derived from an EMBL/GenBank/DDBJ whole genome shotgun (WGS) entry which is preliminary data.</text>
</comment>
<sequence>PTTPPHPAPVPTHPPKQWMHSTPALTSPPQRPATPRPHSLNPIKLAKPQPFYRTRGAAAEVFVAQIALHTLTYTEQFPTNASKVVFTASFMRDYAATWCQPYLHWIFSSEPLDWTDFLKDLEASFFDHNRRKSAKMALRKILQTGTVSNYTQDFNQHARAAGWPDAPLMSLYQNRLKENIQLAMVMSNVQFDSLRHPTSPPRPPSRP</sequence>
<feature type="compositionally biased region" description="Polar residues" evidence="1">
    <location>
        <begin position="19"/>
        <end position="28"/>
    </location>
</feature>
<evidence type="ECO:0000259" key="2">
    <source>
        <dbReference type="Pfam" id="PF03732"/>
    </source>
</evidence>
<dbReference type="Pfam" id="PF03732">
    <property type="entry name" value="Retrotrans_gag"/>
    <property type="match status" value="1"/>
</dbReference>
<dbReference type="STRING" id="27349.A0A0L6UAG1"/>
<proteinExistence type="predicted"/>
<organism evidence="3 4">
    <name type="scientific">Puccinia sorghi</name>
    <dbReference type="NCBI Taxonomy" id="27349"/>
    <lineage>
        <taxon>Eukaryota</taxon>
        <taxon>Fungi</taxon>
        <taxon>Dikarya</taxon>
        <taxon>Basidiomycota</taxon>
        <taxon>Pucciniomycotina</taxon>
        <taxon>Pucciniomycetes</taxon>
        <taxon>Pucciniales</taxon>
        <taxon>Pucciniaceae</taxon>
        <taxon>Puccinia</taxon>
    </lineage>
</organism>
<dbReference type="PANTHER" id="PTHR15503">
    <property type="entry name" value="LDOC1 RELATED"/>
    <property type="match status" value="1"/>
</dbReference>
<evidence type="ECO:0000313" key="4">
    <source>
        <dbReference type="Proteomes" id="UP000037035"/>
    </source>
</evidence>
<reference evidence="3 4" key="1">
    <citation type="submission" date="2015-08" db="EMBL/GenBank/DDBJ databases">
        <title>Next Generation Sequencing and Analysis of the Genome of Puccinia sorghi L Schw, the Causal Agent of Maize Common Rust.</title>
        <authorList>
            <person name="Rochi L."/>
            <person name="Burguener G."/>
            <person name="Darino M."/>
            <person name="Turjanski A."/>
            <person name="Kreff E."/>
            <person name="Dieguez M.J."/>
            <person name="Sacco F."/>
        </authorList>
    </citation>
    <scope>NUCLEOTIDE SEQUENCE [LARGE SCALE GENOMIC DNA]</scope>
    <source>
        <strain evidence="3 4">RO10H11247</strain>
    </source>
</reference>
<protein>
    <recommendedName>
        <fullName evidence="2">Retrotransposon gag domain-containing protein</fullName>
    </recommendedName>
</protein>
<feature type="domain" description="Retrotransposon gag" evidence="2">
    <location>
        <begin position="87"/>
        <end position="176"/>
    </location>
</feature>
<dbReference type="OrthoDB" id="4847360at2759"/>
<dbReference type="InterPro" id="IPR005162">
    <property type="entry name" value="Retrotrans_gag_dom"/>
</dbReference>
<evidence type="ECO:0000256" key="1">
    <source>
        <dbReference type="SAM" id="MobiDB-lite"/>
    </source>
</evidence>
<feature type="non-terminal residue" evidence="3">
    <location>
        <position position="1"/>
    </location>
</feature>
<dbReference type="EMBL" id="LAVV01014426">
    <property type="protein sequence ID" value="KNZ44775.1"/>
    <property type="molecule type" value="Genomic_DNA"/>
</dbReference>
<gene>
    <name evidence="3" type="ORF">VP01_883g2</name>
</gene>
<name>A0A0L6UAG1_9BASI</name>
<feature type="compositionally biased region" description="Pro residues" evidence="1">
    <location>
        <begin position="1"/>
        <end position="14"/>
    </location>
</feature>
<accession>A0A0L6UAG1</accession>